<dbReference type="InterPro" id="IPR036388">
    <property type="entry name" value="WH-like_DNA-bd_sf"/>
</dbReference>
<keyword evidence="6" id="KW-0067">ATP-binding</keyword>
<dbReference type="GO" id="GO:0098542">
    <property type="term" value="P:defense response to other organism"/>
    <property type="evidence" value="ECO:0007669"/>
    <property type="project" value="TreeGrafter"/>
</dbReference>
<comment type="caution">
    <text evidence="9">The sequence shown here is derived from an EMBL/GenBank/DDBJ whole genome shotgun (WGS) entry which is preliminary data.</text>
</comment>
<sequence>MNALSPEESWTLFCKKVFQGNDCPQPLYPLSKRFLEKCDGLPLAIVAMAVFWPQKTGELKSGIWLGEVLKKRLIQLWIAEGFLQVREGKTLEEVAEQYLNNLVNRSLVQVADTTIDGRLKTCRVHDILREMIVIKSREQSIGTIISGHDAKWRCLAIHNSVEKLCYIEAGEIKGSGGSCNIVTEIGKLTQLRRLGITELRRKDGTAFCSSIEKLSNLRSLYVHSVADDEILDVQSLSSAPQFLRTLDLGGRLEKFPQWIPSLHSLVKIWLYHSQLGDDPLQSLEALPNLKEIVLAQAYEGESLTFKAGGFQRLKKLELLQLK</sequence>
<dbReference type="Gene3D" id="3.80.10.10">
    <property type="entry name" value="Ribonuclease Inhibitor"/>
    <property type="match status" value="1"/>
</dbReference>
<dbReference type="SUPFAM" id="SSF52540">
    <property type="entry name" value="P-loop containing nucleoside triphosphate hydrolases"/>
    <property type="match status" value="1"/>
</dbReference>
<gene>
    <name evidence="9" type="ORF">RJ640_027057</name>
</gene>
<keyword evidence="3" id="KW-0677">Repeat</keyword>
<dbReference type="InterPro" id="IPR042197">
    <property type="entry name" value="Apaf_helical"/>
</dbReference>
<evidence type="ECO:0000256" key="3">
    <source>
        <dbReference type="ARBA" id="ARBA00022737"/>
    </source>
</evidence>
<evidence type="ECO:0000313" key="10">
    <source>
        <dbReference type="Proteomes" id="UP001187471"/>
    </source>
</evidence>
<name>A0AA88UPX5_9ASTE</name>
<evidence type="ECO:0000256" key="1">
    <source>
        <dbReference type="ARBA" id="ARBA00008894"/>
    </source>
</evidence>
<dbReference type="EMBL" id="JAVXUO010000284">
    <property type="protein sequence ID" value="KAK2993705.1"/>
    <property type="molecule type" value="Genomic_DNA"/>
</dbReference>
<dbReference type="GO" id="GO:0005524">
    <property type="term" value="F:ATP binding"/>
    <property type="evidence" value="ECO:0007669"/>
    <property type="project" value="UniProtKB-KW"/>
</dbReference>
<evidence type="ECO:0000256" key="2">
    <source>
        <dbReference type="ARBA" id="ARBA00022614"/>
    </source>
</evidence>
<dbReference type="Pfam" id="PF23598">
    <property type="entry name" value="LRR_14"/>
    <property type="match status" value="1"/>
</dbReference>
<evidence type="ECO:0000259" key="8">
    <source>
        <dbReference type="Pfam" id="PF23598"/>
    </source>
</evidence>
<organism evidence="9 10">
    <name type="scientific">Escallonia rubra</name>
    <dbReference type="NCBI Taxonomy" id="112253"/>
    <lineage>
        <taxon>Eukaryota</taxon>
        <taxon>Viridiplantae</taxon>
        <taxon>Streptophyta</taxon>
        <taxon>Embryophyta</taxon>
        <taxon>Tracheophyta</taxon>
        <taxon>Spermatophyta</taxon>
        <taxon>Magnoliopsida</taxon>
        <taxon>eudicotyledons</taxon>
        <taxon>Gunneridae</taxon>
        <taxon>Pentapetalae</taxon>
        <taxon>asterids</taxon>
        <taxon>campanulids</taxon>
        <taxon>Escalloniales</taxon>
        <taxon>Escalloniaceae</taxon>
        <taxon>Escallonia</taxon>
    </lineage>
</organism>
<reference evidence="9" key="1">
    <citation type="submission" date="2022-12" db="EMBL/GenBank/DDBJ databases">
        <title>Draft genome assemblies for two species of Escallonia (Escalloniales).</title>
        <authorList>
            <person name="Chanderbali A."/>
            <person name="Dervinis C."/>
            <person name="Anghel I."/>
            <person name="Soltis D."/>
            <person name="Soltis P."/>
            <person name="Zapata F."/>
        </authorList>
    </citation>
    <scope>NUCLEOTIDE SEQUENCE</scope>
    <source>
        <strain evidence="9">UCBG92.1500</strain>
        <tissue evidence="9">Leaf</tissue>
    </source>
</reference>
<dbReference type="SUPFAM" id="SSF52047">
    <property type="entry name" value="RNI-like"/>
    <property type="match status" value="1"/>
</dbReference>
<feature type="domain" description="Disease resistance protein winged helix" evidence="7">
    <location>
        <begin position="68"/>
        <end position="132"/>
    </location>
</feature>
<keyword evidence="4" id="KW-0547">Nucleotide-binding</keyword>
<keyword evidence="2" id="KW-0433">Leucine-rich repeat</keyword>
<dbReference type="FunFam" id="1.10.10.10:FF:000322">
    <property type="entry name" value="Probable disease resistance protein At1g63360"/>
    <property type="match status" value="1"/>
</dbReference>
<dbReference type="AlphaFoldDB" id="A0AA88UPX5"/>
<dbReference type="GO" id="GO:0043531">
    <property type="term" value="F:ADP binding"/>
    <property type="evidence" value="ECO:0007669"/>
    <property type="project" value="InterPro"/>
</dbReference>
<dbReference type="Proteomes" id="UP001187471">
    <property type="component" value="Unassembled WGS sequence"/>
</dbReference>
<evidence type="ECO:0000313" key="9">
    <source>
        <dbReference type="EMBL" id="KAK2993705.1"/>
    </source>
</evidence>
<evidence type="ECO:0000259" key="7">
    <source>
        <dbReference type="Pfam" id="PF23559"/>
    </source>
</evidence>
<feature type="domain" description="Disease resistance R13L4/SHOC-2-like LRR" evidence="8">
    <location>
        <begin position="174"/>
        <end position="319"/>
    </location>
</feature>
<comment type="similarity">
    <text evidence="1">Belongs to the disease resistance NB-LRR family.</text>
</comment>
<protein>
    <recommendedName>
        <fullName evidence="11">NB-ARC domain-containing protein</fullName>
    </recommendedName>
</protein>
<dbReference type="InterPro" id="IPR055414">
    <property type="entry name" value="LRR_R13L4/SHOC2-like"/>
</dbReference>
<dbReference type="InterPro" id="IPR027417">
    <property type="entry name" value="P-loop_NTPase"/>
</dbReference>
<dbReference type="PANTHER" id="PTHR23155:SF1205">
    <property type="entry name" value="DISEASE RESISTANCE PROTEIN RPM1"/>
    <property type="match status" value="1"/>
</dbReference>
<evidence type="ECO:0000256" key="6">
    <source>
        <dbReference type="ARBA" id="ARBA00022840"/>
    </source>
</evidence>
<proteinExistence type="inferred from homology"/>
<keyword evidence="10" id="KW-1185">Reference proteome</keyword>
<dbReference type="Pfam" id="PF23559">
    <property type="entry name" value="WHD_DRP"/>
    <property type="match status" value="1"/>
</dbReference>
<dbReference type="Gene3D" id="1.10.10.10">
    <property type="entry name" value="Winged helix-like DNA-binding domain superfamily/Winged helix DNA-binding domain"/>
    <property type="match status" value="1"/>
</dbReference>
<dbReference type="InterPro" id="IPR032675">
    <property type="entry name" value="LRR_dom_sf"/>
</dbReference>
<evidence type="ECO:0000256" key="5">
    <source>
        <dbReference type="ARBA" id="ARBA00022821"/>
    </source>
</evidence>
<evidence type="ECO:0008006" key="11">
    <source>
        <dbReference type="Google" id="ProtNLM"/>
    </source>
</evidence>
<dbReference type="InterPro" id="IPR044974">
    <property type="entry name" value="Disease_R_plants"/>
</dbReference>
<evidence type="ECO:0000256" key="4">
    <source>
        <dbReference type="ARBA" id="ARBA00022741"/>
    </source>
</evidence>
<dbReference type="PANTHER" id="PTHR23155">
    <property type="entry name" value="DISEASE RESISTANCE PROTEIN RP"/>
    <property type="match status" value="1"/>
</dbReference>
<dbReference type="InterPro" id="IPR058922">
    <property type="entry name" value="WHD_DRP"/>
</dbReference>
<dbReference type="Gene3D" id="1.10.8.430">
    <property type="entry name" value="Helical domain of apoptotic protease-activating factors"/>
    <property type="match status" value="1"/>
</dbReference>
<accession>A0AA88UPX5</accession>
<keyword evidence="5" id="KW-0611">Plant defense</keyword>